<dbReference type="Gene3D" id="1.10.10.60">
    <property type="entry name" value="Homeodomain-like"/>
    <property type="match status" value="1"/>
</dbReference>
<accession>A0A6M3J563</accession>
<name>A0A6M3J563_9ZZZZ</name>
<dbReference type="EMBL" id="MT142494">
    <property type="protein sequence ID" value="QJA82724.1"/>
    <property type="molecule type" value="Genomic_DNA"/>
</dbReference>
<gene>
    <name evidence="2" type="ORF">MM415A00374_0036</name>
    <name evidence="1" type="ORF">MM415B00446_0027</name>
</gene>
<sequence length="179" mass="20008">MTNDIKPGRPTKLTPELQEKICRYIAAGNYLSTACQAVDIWPTTFNDWLGKADKERENGGGIYYDFYLATKRAEAEREAVIVQRLIEASGPGERKKVVKTDADGKQSIEVTETGGEWLAAATFLERRHPDRWGRKDRTSVTIDEHKSITITRVTVVLPPGMESPQVIEGEVKELTSGRS</sequence>
<evidence type="ECO:0000313" key="2">
    <source>
        <dbReference type="EMBL" id="QJA82724.1"/>
    </source>
</evidence>
<organism evidence="1">
    <name type="scientific">viral metagenome</name>
    <dbReference type="NCBI Taxonomy" id="1070528"/>
    <lineage>
        <taxon>unclassified sequences</taxon>
        <taxon>metagenomes</taxon>
        <taxon>organismal metagenomes</taxon>
    </lineage>
</organism>
<protein>
    <recommendedName>
        <fullName evidence="3">Terminase</fullName>
    </recommendedName>
</protein>
<dbReference type="PROSITE" id="PS51257">
    <property type="entry name" value="PROKAR_LIPOPROTEIN"/>
    <property type="match status" value="1"/>
</dbReference>
<dbReference type="AlphaFoldDB" id="A0A6M3J563"/>
<evidence type="ECO:0000313" key="1">
    <source>
        <dbReference type="EMBL" id="QJA65003.1"/>
    </source>
</evidence>
<evidence type="ECO:0008006" key="3">
    <source>
        <dbReference type="Google" id="ProtNLM"/>
    </source>
</evidence>
<proteinExistence type="predicted"/>
<dbReference type="EMBL" id="MT141530">
    <property type="protein sequence ID" value="QJA65003.1"/>
    <property type="molecule type" value="Genomic_DNA"/>
</dbReference>
<reference evidence="1" key="1">
    <citation type="submission" date="2020-03" db="EMBL/GenBank/DDBJ databases">
        <title>The deep terrestrial virosphere.</title>
        <authorList>
            <person name="Holmfeldt K."/>
            <person name="Nilsson E."/>
            <person name="Simone D."/>
            <person name="Lopez-Fernandez M."/>
            <person name="Wu X."/>
            <person name="de Brujin I."/>
            <person name="Lundin D."/>
            <person name="Andersson A."/>
            <person name="Bertilsson S."/>
            <person name="Dopson M."/>
        </authorList>
    </citation>
    <scope>NUCLEOTIDE SEQUENCE</scope>
    <source>
        <strain evidence="2">MM415A00374</strain>
        <strain evidence="1">MM415B00446</strain>
    </source>
</reference>